<sequence>MCSYPRSPNLFCHPIVLVFGNMIVMSTR</sequence>
<evidence type="ECO:0000313" key="1">
    <source>
        <dbReference type="EMBL" id="JAD32259.1"/>
    </source>
</evidence>
<reference evidence="1" key="2">
    <citation type="journal article" date="2015" name="Data Brief">
        <title>Shoot transcriptome of the giant reed, Arundo donax.</title>
        <authorList>
            <person name="Barrero R.A."/>
            <person name="Guerrero F.D."/>
            <person name="Moolhuijzen P."/>
            <person name="Goolsby J.A."/>
            <person name="Tidwell J."/>
            <person name="Bellgard S.E."/>
            <person name="Bellgard M.I."/>
        </authorList>
    </citation>
    <scope>NUCLEOTIDE SEQUENCE</scope>
    <source>
        <tissue evidence="1">Shoot tissue taken approximately 20 cm above the soil surface</tissue>
    </source>
</reference>
<dbReference type="AlphaFoldDB" id="A0A0A8YYM4"/>
<name>A0A0A8YYM4_ARUDO</name>
<protein>
    <submittedName>
        <fullName evidence="1">Uncharacterized protein</fullName>
    </submittedName>
</protein>
<organism evidence="1">
    <name type="scientific">Arundo donax</name>
    <name type="common">Giant reed</name>
    <name type="synonym">Donax arundinaceus</name>
    <dbReference type="NCBI Taxonomy" id="35708"/>
    <lineage>
        <taxon>Eukaryota</taxon>
        <taxon>Viridiplantae</taxon>
        <taxon>Streptophyta</taxon>
        <taxon>Embryophyta</taxon>
        <taxon>Tracheophyta</taxon>
        <taxon>Spermatophyta</taxon>
        <taxon>Magnoliopsida</taxon>
        <taxon>Liliopsida</taxon>
        <taxon>Poales</taxon>
        <taxon>Poaceae</taxon>
        <taxon>PACMAD clade</taxon>
        <taxon>Arundinoideae</taxon>
        <taxon>Arundineae</taxon>
        <taxon>Arundo</taxon>
    </lineage>
</organism>
<proteinExistence type="predicted"/>
<dbReference type="EMBL" id="GBRH01265636">
    <property type="protein sequence ID" value="JAD32259.1"/>
    <property type="molecule type" value="Transcribed_RNA"/>
</dbReference>
<reference evidence="1" key="1">
    <citation type="submission" date="2014-09" db="EMBL/GenBank/DDBJ databases">
        <authorList>
            <person name="Magalhaes I.L.F."/>
            <person name="Oliveira U."/>
            <person name="Santos F.R."/>
            <person name="Vidigal T.H.D.A."/>
            <person name="Brescovit A.D."/>
            <person name="Santos A.J."/>
        </authorList>
    </citation>
    <scope>NUCLEOTIDE SEQUENCE</scope>
    <source>
        <tissue evidence="1">Shoot tissue taken approximately 20 cm above the soil surface</tissue>
    </source>
</reference>
<accession>A0A0A8YYM4</accession>